<organism evidence="1 2">
    <name type="scientific">Streptomyces tanashiensis</name>
    <dbReference type="NCBI Taxonomy" id="67367"/>
    <lineage>
        <taxon>Bacteria</taxon>
        <taxon>Bacillati</taxon>
        <taxon>Actinomycetota</taxon>
        <taxon>Actinomycetes</taxon>
        <taxon>Kitasatosporales</taxon>
        <taxon>Streptomycetaceae</taxon>
        <taxon>Streptomyces</taxon>
    </lineage>
</organism>
<reference evidence="1" key="1">
    <citation type="submission" date="2021-09" db="EMBL/GenBank/DDBJ databases">
        <title>Complete genome sequence and metabolic characterization of Streptomyces tanashiensis DSM 731 the producer of antibacterial Kalafungin and diverse secondary metabolites.</title>
        <authorList>
            <person name="Abbasi M.N."/>
            <person name="Anwar M.N."/>
            <person name="Alam K."/>
            <person name="Shoaib M."/>
            <person name="Lin Z."/>
            <person name="Hayat M."/>
            <person name="Ali M.I."/>
            <person name="Malik H.M.T."/>
            <person name="Ahmed I."/>
            <person name="Li A."/>
            <person name="Hailong Wang H."/>
            <person name="Zhang Y."/>
        </authorList>
    </citation>
    <scope>NUCLEOTIDE SEQUENCE</scope>
    <source>
        <strain evidence="1">Kala</strain>
    </source>
</reference>
<sequence length="384" mass="42926">MTSETEKARAFLWELQAQVARATGLEHLAETSDWKERLLETGRQMPDVPEDVLQRAVELGTTPQEHWPPCGPDEPFWGYSMIHSLADRLEKSFPPDSFTRPVLGMLATGEINAVTLLAPDSQAHLVVFENELFNFANLFSKAVALAMPYKGSAAEGVAFSVDTDEVRRHLRDSPEAVHRFRDVVLAYLLHGRPSRARPYIPSQIVRVMGAILRDGMELFVLGHEYGHVMEEHVADRRTPRRMLGTEDAGVTEVAWMWEQEGVADLIGWNLCLMAMSERFGPSLPHAGVELFFSACEVLERAVFLLMTGGDDPRPGPSTHPPTGLRRHIVREHAKQQLGEDATPLLQLGAAIQEIVDVLWEQTAPVITELHRQGAVPDARWTANR</sequence>
<dbReference type="EMBL" id="CP084204">
    <property type="protein sequence ID" value="UZX25434.1"/>
    <property type="molecule type" value="Genomic_DNA"/>
</dbReference>
<evidence type="ECO:0000313" key="2">
    <source>
        <dbReference type="Proteomes" id="UP001164506"/>
    </source>
</evidence>
<accession>A0ABY6R943</accession>
<keyword evidence="2" id="KW-1185">Reference proteome</keyword>
<protein>
    <submittedName>
        <fullName evidence="1">Uncharacterized protein</fullName>
    </submittedName>
</protein>
<dbReference type="GeneID" id="95604581"/>
<proteinExistence type="predicted"/>
<dbReference type="RefSeq" id="WP_267259962.1">
    <property type="nucleotide sequence ID" value="NZ_CP084204.1"/>
</dbReference>
<dbReference type="Proteomes" id="UP001164506">
    <property type="component" value="Chromosome"/>
</dbReference>
<gene>
    <name evidence="1" type="ORF">LDH80_34100</name>
</gene>
<name>A0ABY6R943_9ACTN</name>
<evidence type="ECO:0000313" key="1">
    <source>
        <dbReference type="EMBL" id="UZX25434.1"/>
    </source>
</evidence>